<protein>
    <submittedName>
        <fullName evidence="1">Putative type II restriction endonuclease</fullName>
    </submittedName>
</protein>
<dbReference type="OrthoDB" id="9776582at2"/>
<dbReference type="REBASE" id="657659">
    <property type="entry name" value="HheASB1ORF6960P"/>
</dbReference>
<dbReference type="InterPro" id="IPR003615">
    <property type="entry name" value="HNH_nuc"/>
</dbReference>
<keyword evidence="1" id="KW-0540">Nuclease</keyword>
<organism evidence="1 2">
    <name type="scientific">Helicobacter heilmannii</name>
    <dbReference type="NCBI Taxonomy" id="35817"/>
    <lineage>
        <taxon>Bacteria</taxon>
        <taxon>Pseudomonadati</taxon>
        <taxon>Campylobacterota</taxon>
        <taxon>Epsilonproteobacteria</taxon>
        <taxon>Campylobacterales</taxon>
        <taxon>Helicobacteraceae</taxon>
        <taxon>Helicobacter</taxon>
    </lineage>
</organism>
<accession>A0A0K2XVX0</accession>
<dbReference type="Proteomes" id="UP000046090">
    <property type="component" value="Unassembled WGS sequence"/>
</dbReference>
<keyword evidence="1" id="KW-0378">Hydrolase</keyword>
<sequence length="311" mass="35889">MRVGNINYKILDVLENITLADSFIKGGNKIGSGHGEAKLYVGQTADKRTLAFFDLQDNPNKIIPCFILKKDLLQYLQDTTQEYQNPTQAYKNKASMPTLWQSRVAQINSLQDVLHFNLRYLHALRPPRVYLNTTATKDENYSLLREVALPNLSYLSCLKLKNTANGAVVFYFKIFANLDFLQQELTTLQETRSGQAAYRRALLQECPFCPITMLNYDRLLIASHIKPFAHCQPHEQYDPKNGLMLTPTIDKLFDKGFISFKDNKEILLSPWLSTHTFSCLHLKAGKKYPSLPFDAQRLVYLRYHRERIFKA</sequence>
<name>A0A0K2XVX0_HELHE</name>
<dbReference type="GO" id="GO:0004519">
    <property type="term" value="F:endonuclease activity"/>
    <property type="evidence" value="ECO:0007669"/>
    <property type="project" value="UniProtKB-KW"/>
</dbReference>
<dbReference type="RefSeq" id="WP_015106495.1">
    <property type="nucleotide sequence ID" value="NZ_AP026684.1"/>
</dbReference>
<evidence type="ECO:0000313" key="1">
    <source>
        <dbReference type="EMBL" id="CRI34397.1"/>
    </source>
</evidence>
<keyword evidence="1" id="KW-0255">Endonuclease</keyword>
<dbReference type="AlphaFoldDB" id="A0A0K2XVX0"/>
<gene>
    <name evidence="1" type="ORF">HHE01_12430</name>
</gene>
<keyword evidence="2" id="KW-1185">Reference proteome</keyword>
<reference evidence="2" key="1">
    <citation type="submission" date="2014-12" db="EMBL/GenBank/DDBJ databases">
        <authorList>
            <person name="Smet A."/>
        </authorList>
    </citation>
    <scope>NUCLEOTIDE SEQUENCE [LARGE SCALE GENOMIC DNA]</scope>
</reference>
<dbReference type="GeneID" id="76196958"/>
<proteinExistence type="predicted"/>
<dbReference type="Pfam" id="PF13391">
    <property type="entry name" value="HNH_2"/>
    <property type="match status" value="1"/>
</dbReference>
<evidence type="ECO:0000313" key="2">
    <source>
        <dbReference type="Proteomes" id="UP000046090"/>
    </source>
</evidence>
<dbReference type="EMBL" id="CDMK01000001">
    <property type="protein sequence ID" value="CRI34397.1"/>
    <property type="molecule type" value="Genomic_DNA"/>
</dbReference>